<dbReference type="EMBL" id="UINC01009548">
    <property type="protein sequence ID" value="SVA42806.1"/>
    <property type="molecule type" value="Genomic_DNA"/>
</dbReference>
<accession>A0A381VR45</accession>
<dbReference type="SUPFAM" id="SSF49464">
    <property type="entry name" value="Carboxypeptidase regulatory domain-like"/>
    <property type="match status" value="1"/>
</dbReference>
<evidence type="ECO:0000313" key="6">
    <source>
        <dbReference type="EMBL" id="SVA42806.1"/>
    </source>
</evidence>
<evidence type="ECO:0000259" key="4">
    <source>
        <dbReference type="Pfam" id="PF00593"/>
    </source>
</evidence>
<proteinExistence type="predicted"/>
<gene>
    <name evidence="6" type="ORF">METZ01_LOCUS95660</name>
</gene>
<dbReference type="Gene3D" id="2.170.130.10">
    <property type="entry name" value="TonB-dependent receptor, plug domain"/>
    <property type="match status" value="1"/>
</dbReference>
<dbReference type="PANTHER" id="PTHR40980">
    <property type="entry name" value="PLUG DOMAIN-CONTAINING PROTEIN"/>
    <property type="match status" value="1"/>
</dbReference>
<feature type="domain" description="TonB-dependent receptor plug" evidence="5">
    <location>
        <begin position="135"/>
        <end position="237"/>
    </location>
</feature>
<dbReference type="AlphaFoldDB" id="A0A381VR45"/>
<comment type="subcellular location">
    <subcellularLocation>
        <location evidence="1">Cell outer membrane</location>
    </subcellularLocation>
</comment>
<dbReference type="InterPro" id="IPR000531">
    <property type="entry name" value="Beta-barrel_TonB"/>
</dbReference>
<dbReference type="Gene3D" id="2.40.170.20">
    <property type="entry name" value="TonB-dependent receptor, beta-barrel domain"/>
    <property type="match status" value="1"/>
</dbReference>
<protein>
    <recommendedName>
        <fullName evidence="7">TonB-dependent receptor plug domain-containing protein</fullName>
    </recommendedName>
</protein>
<feature type="domain" description="TonB-dependent receptor-like beta-barrel" evidence="4">
    <location>
        <begin position="466"/>
        <end position="930"/>
    </location>
</feature>
<reference evidence="6" key="1">
    <citation type="submission" date="2018-05" db="EMBL/GenBank/DDBJ databases">
        <authorList>
            <person name="Lanie J.A."/>
            <person name="Ng W.-L."/>
            <person name="Kazmierczak K.M."/>
            <person name="Andrzejewski T.M."/>
            <person name="Davidsen T.M."/>
            <person name="Wayne K.J."/>
            <person name="Tettelin H."/>
            <person name="Glass J.I."/>
            <person name="Rusch D."/>
            <person name="Podicherti R."/>
            <person name="Tsui H.-C.T."/>
            <person name="Winkler M.E."/>
        </authorList>
    </citation>
    <scope>NUCLEOTIDE SEQUENCE</scope>
</reference>
<name>A0A381VR45_9ZZZZ</name>
<dbReference type="InterPro" id="IPR036942">
    <property type="entry name" value="Beta-barrel_TonB_sf"/>
</dbReference>
<dbReference type="SUPFAM" id="SSF56935">
    <property type="entry name" value="Porins"/>
    <property type="match status" value="1"/>
</dbReference>
<dbReference type="Pfam" id="PF13715">
    <property type="entry name" value="CarbopepD_reg_2"/>
    <property type="match status" value="1"/>
</dbReference>
<dbReference type="GO" id="GO:0009279">
    <property type="term" value="C:cell outer membrane"/>
    <property type="evidence" value="ECO:0007669"/>
    <property type="project" value="UniProtKB-SubCell"/>
</dbReference>
<dbReference type="PANTHER" id="PTHR40980:SF4">
    <property type="entry name" value="TONB-DEPENDENT RECEPTOR-LIKE BETA-BARREL DOMAIN-CONTAINING PROTEIN"/>
    <property type="match status" value="1"/>
</dbReference>
<organism evidence="6">
    <name type="scientific">marine metagenome</name>
    <dbReference type="NCBI Taxonomy" id="408172"/>
    <lineage>
        <taxon>unclassified sequences</taxon>
        <taxon>metagenomes</taxon>
        <taxon>ecological metagenomes</taxon>
    </lineage>
</organism>
<keyword evidence="3" id="KW-0998">Cell outer membrane</keyword>
<dbReference type="InterPro" id="IPR012910">
    <property type="entry name" value="Plug_dom"/>
</dbReference>
<evidence type="ECO:0000259" key="5">
    <source>
        <dbReference type="Pfam" id="PF07715"/>
    </source>
</evidence>
<evidence type="ECO:0000256" key="3">
    <source>
        <dbReference type="ARBA" id="ARBA00023237"/>
    </source>
</evidence>
<dbReference type="Pfam" id="PF00593">
    <property type="entry name" value="TonB_dep_Rec_b-barrel"/>
    <property type="match status" value="1"/>
</dbReference>
<dbReference type="Pfam" id="PF07715">
    <property type="entry name" value="Plug"/>
    <property type="match status" value="1"/>
</dbReference>
<dbReference type="InterPro" id="IPR008969">
    <property type="entry name" value="CarboxyPept-like_regulatory"/>
</dbReference>
<keyword evidence="2" id="KW-0472">Membrane</keyword>
<sequence length="963" mass="108904">MNLNFQQKSLIKFILLVFFLSSLAEAAPNAKIKGSVRNSSMGESLPGANVILSGTSLGAAANKDGVYSISNVSPGEYIIIATYIGYAPKQDSIIVLGENDLTHDFELDYATVKGKEVTVTAQARGQMDAINKQLSSRSIVNIVSSDRIQELPDANAAESVGRLPGVTIKREGGEGNKVVIRGLSPKYNAITINGTRLASTDANNRSADLSMISQYMLEGIEVTKAGTPDMDADVLGGTVDFQIKKAKEGFQFNLISQGMYNNLRESNDDYKFVVDASNRFFGSRLGIVGQIDIEKRNRSSNEMGASYWINGPSLEDTNIVLVDNVNLFDIVRINNRTNDLLVFDLRIPNGNISLTNLQSKIAKEQVHYRNSYGMGSNSRGFGTSDVENKIEISTKTLTYKQTISSVKLDAFLTTSSSKNESPGTIRWNFVEPTAFNEIDMNASPAEIPSFAKNDTLATYLVDVSMESNYNFERENSVGLNIEYEIKLFNRYPAKIKLGNKYRTKEREYDRFRHFTRLSLGSNDAIRDSIIKHHPTVQNFTPFGTQYISYKGFLNGDYDPVNFFNGNYELGPVSDVDLLNSVYSVILSNNKADTDQTASNLNDYSGEEKYRAKYIMVDINLGPKLNIIAGGRYENNTTSYTSFRANASVTPWSEWNNASYTHERNNQWWLPAFFLRLKPTDWLDIRYAQTNTLTRPNYSQIKPFWFINTTSVSWNNADLRPAQSINEDMYFSFHQNHLGLFTIGGFRKTIKDLIFNYGRRVIIDPDEYGLPEGTISKTLNNATLNNQHTVDLKGLELDWQTRFWYLPSVLSGLVLNMNYTLIESKARYPRTTIKTEYIFEPSFHIVKTNVDTFYVDRLIDQANAISNIAIGYDYKGFSSRLSMLYKSDVFKSTNFWKELRQNTGTYTRWDLSLKQDLPFLGMQIFFNLNNITSEIDQTIMRGNDFPTLEQHYGRTADLGIRFKF</sequence>
<evidence type="ECO:0008006" key="7">
    <source>
        <dbReference type="Google" id="ProtNLM"/>
    </source>
</evidence>
<dbReference type="InterPro" id="IPR037066">
    <property type="entry name" value="Plug_dom_sf"/>
</dbReference>
<evidence type="ECO:0000256" key="2">
    <source>
        <dbReference type="ARBA" id="ARBA00023136"/>
    </source>
</evidence>
<evidence type="ECO:0000256" key="1">
    <source>
        <dbReference type="ARBA" id="ARBA00004442"/>
    </source>
</evidence>
<dbReference type="Gene3D" id="2.60.40.1120">
    <property type="entry name" value="Carboxypeptidase-like, regulatory domain"/>
    <property type="match status" value="1"/>
</dbReference>